<name>A0A106BQQ1_THIDE</name>
<evidence type="ECO:0000313" key="2">
    <source>
        <dbReference type="Proteomes" id="UP000064243"/>
    </source>
</evidence>
<dbReference type="AlphaFoldDB" id="A0A106BQQ1"/>
<comment type="caution">
    <text evidence="1">The sequence shown here is derived from an EMBL/GenBank/DDBJ whole genome shotgun (WGS) entry which is preliminary data.</text>
</comment>
<accession>A0A106BQQ1</accession>
<protein>
    <submittedName>
        <fullName evidence="1">Uncharacterized protein</fullName>
    </submittedName>
</protein>
<reference evidence="1 2" key="1">
    <citation type="journal article" date="2015" name="Appl. Environ. Microbiol.">
        <title>Aerobic and Anaerobic Thiosulfate Oxidation by a Cold-Adapted, Subglacial Chemoautotroph.</title>
        <authorList>
            <person name="Harrold Z.R."/>
            <person name="Skidmore M.L."/>
            <person name="Hamilton T.L."/>
            <person name="Desch L."/>
            <person name="Amada K."/>
            <person name="van Gelder W."/>
            <person name="Glover K."/>
            <person name="Roden E.E."/>
            <person name="Boyd E.S."/>
        </authorList>
    </citation>
    <scope>NUCLEOTIDE SEQUENCE [LARGE SCALE GENOMIC DNA]</scope>
    <source>
        <strain evidence="1 2">RG</strain>
    </source>
</reference>
<proteinExistence type="predicted"/>
<keyword evidence="2" id="KW-1185">Reference proteome</keyword>
<gene>
    <name evidence="1" type="ORF">ABW22_05535</name>
</gene>
<dbReference type="EMBL" id="LDUG01000018">
    <property type="protein sequence ID" value="KVW96892.1"/>
    <property type="molecule type" value="Genomic_DNA"/>
</dbReference>
<organism evidence="1 2">
    <name type="scientific">Thiobacillus denitrificans</name>
    <dbReference type="NCBI Taxonomy" id="36861"/>
    <lineage>
        <taxon>Bacteria</taxon>
        <taxon>Pseudomonadati</taxon>
        <taxon>Pseudomonadota</taxon>
        <taxon>Betaproteobacteria</taxon>
        <taxon>Nitrosomonadales</taxon>
        <taxon>Thiobacillaceae</taxon>
        <taxon>Thiobacillus</taxon>
    </lineage>
</organism>
<dbReference type="Proteomes" id="UP000064243">
    <property type="component" value="Unassembled WGS sequence"/>
</dbReference>
<sequence>MNFIRQGCVEVVRYAELSIKQAQRTLAGFRFDTDQAGNRFAGARDDNILASLGLIHQTG</sequence>
<evidence type="ECO:0000313" key="1">
    <source>
        <dbReference type="EMBL" id="KVW96892.1"/>
    </source>
</evidence>